<evidence type="ECO:0000313" key="5">
    <source>
        <dbReference type="Proteomes" id="UP001321249"/>
    </source>
</evidence>
<feature type="transmembrane region" description="Helical" evidence="1">
    <location>
        <begin position="123"/>
        <end position="141"/>
    </location>
</feature>
<evidence type="ECO:0000313" key="3">
    <source>
        <dbReference type="EMBL" id="WFG38188.1"/>
    </source>
</evidence>
<organism evidence="3 4">
    <name type="scientific">Candidatus Lucifugimonas marina</name>
    <dbReference type="NCBI Taxonomy" id="3038979"/>
    <lineage>
        <taxon>Bacteria</taxon>
        <taxon>Bacillati</taxon>
        <taxon>Chloroflexota</taxon>
        <taxon>Dehalococcoidia</taxon>
        <taxon>SAR202 cluster</taxon>
        <taxon>Candidatus Lucifugimonadales</taxon>
        <taxon>Candidatus Lucifugimonadaceae</taxon>
        <taxon>Candidatus Lucifugimonas</taxon>
    </lineage>
</organism>
<evidence type="ECO:0000313" key="2">
    <source>
        <dbReference type="EMBL" id="MDG0866764.1"/>
    </source>
</evidence>
<keyword evidence="1" id="KW-1133">Transmembrane helix</keyword>
<feature type="transmembrane region" description="Helical" evidence="1">
    <location>
        <begin position="400"/>
        <end position="420"/>
    </location>
</feature>
<keyword evidence="1" id="KW-0472">Membrane</keyword>
<evidence type="ECO:0000256" key="1">
    <source>
        <dbReference type="SAM" id="Phobius"/>
    </source>
</evidence>
<proteinExistence type="predicted"/>
<feature type="transmembrane region" description="Helical" evidence="1">
    <location>
        <begin position="360"/>
        <end position="380"/>
    </location>
</feature>
<protein>
    <recommendedName>
        <fullName evidence="6">Glycosyltransferase RgtA/B/C/D-like domain-containing protein</fullName>
    </recommendedName>
</protein>
<dbReference type="AlphaFoldDB" id="A0AAJ5ZBD3"/>
<dbReference type="EMBL" id="CP046147">
    <property type="protein sequence ID" value="WFG38188.1"/>
    <property type="molecule type" value="Genomic_DNA"/>
</dbReference>
<name>A0AAJ5ZBD3_9CHLR</name>
<dbReference type="EMBL" id="WMBE01000002">
    <property type="protein sequence ID" value="MDG0866764.1"/>
    <property type="molecule type" value="Genomic_DNA"/>
</dbReference>
<reference evidence="3" key="2">
    <citation type="journal article" date="2023" name="Nat. Commun.">
        <title>Cultivation of marine bacteria of the SAR202 clade.</title>
        <authorList>
            <person name="Lim Y."/>
            <person name="Seo J.H."/>
            <person name="Giovannoni S.J."/>
            <person name="Kang I."/>
            <person name="Cho J.C."/>
        </authorList>
    </citation>
    <scope>NUCLEOTIDE SEQUENCE</scope>
    <source>
        <strain evidence="3">JH1073</strain>
    </source>
</reference>
<gene>
    <name evidence="2" type="ORF">GKO46_06710</name>
    <name evidence="3" type="ORF">GKO48_00715</name>
</gene>
<dbReference type="RefSeq" id="WP_342824473.1">
    <property type="nucleotide sequence ID" value="NZ_CP046146.1"/>
</dbReference>
<reference evidence="4 5" key="1">
    <citation type="submission" date="2019-11" db="EMBL/GenBank/DDBJ databases">
        <authorList>
            <person name="Cho J.-C."/>
        </authorList>
    </citation>
    <scope>NUCLEOTIDE SEQUENCE [LARGE SCALE GENOMIC DNA]</scope>
    <source>
        <strain evidence="3 4">JH1073</strain>
        <strain evidence="2 5">JH702</strain>
    </source>
</reference>
<evidence type="ECO:0008006" key="6">
    <source>
        <dbReference type="Google" id="ProtNLM"/>
    </source>
</evidence>
<evidence type="ECO:0000313" key="4">
    <source>
        <dbReference type="Proteomes" id="UP001219901"/>
    </source>
</evidence>
<dbReference type="Proteomes" id="UP001219901">
    <property type="component" value="Chromosome"/>
</dbReference>
<accession>A0AAJ5ZBD3</accession>
<keyword evidence="1" id="KW-0812">Transmembrane</keyword>
<feature type="transmembrane region" description="Helical" evidence="1">
    <location>
        <begin position="197"/>
        <end position="221"/>
    </location>
</feature>
<keyword evidence="4" id="KW-1185">Reference proteome</keyword>
<feature type="transmembrane region" description="Helical" evidence="1">
    <location>
        <begin position="300"/>
        <end position="321"/>
    </location>
</feature>
<feature type="transmembrane region" description="Helical" evidence="1">
    <location>
        <begin position="328"/>
        <end position="348"/>
    </location>
</feature>
<reference evidence="4" key="3">
    <citation type="submission" date="2023-06" db="EMBL/GenBank/DDBJ databases">
        <title>Pangenomics reveal diversification of enzyme families and niche specialization in globally abundant SAR202 bacteria.</title>
        <authorList>
            <person name="Saw J.H.W."/>
        </authorList>
    </citation>
    <scope>NUCLEOTIDE SEQUENCE [LARGE SCALE GENOMIC DNA]</scope>
    <source>
        <strain evidence="4">JH1073</strain>
    </source>
</reference>
<feature type="transmembrane region" description="Helical" evidence="1">
    <location>
        <begin position="242"/>
        <end position="259"/>
    </location>
</feature>
<sequence length="735" mass="81593">MASTTQPTTDAQVAKNPLDAVLERLSRLDWRPYALIAGLQMITVFVFLANAGSGASSWFDKFPLDDGWIHMVYARSFAEHAQLWYNPGIPESGMTSPLWAIVVGSVWAIFGPLGVGIVATAKLLGVLFAILAGWLTMRIVWQLSRQRRLGIFAGALVAIEPSYAFAAVSGMEVQLFSLISLAAVWMFLQGRLRTTGLLFGLMILARPEGYVVFGIALATAIARRMWQRDRLELINNEDVRELVAIIGPTLILGGAWAAYNYTVNGTPWPNTYLAKSQEMGLVPIGNIINVFQGYYHHLSFFAGVAFPITMLAVVVGGIWVLRTYSFAGAPLVMLPVGMTYAVGSSFPLTDQTWNFFTRRYLDAIIPILIILMIMGFLRIWRQFHYWRETRAPIDQREAHIFNFGLNIVFVAAVILPFIALPSDWQRLSNDYSWNSKNVHDIDVGMALWIDENLPADARIGVGDAGAMRFFGNRFTYDLVGLNTSSAIGRPPLEYAEEKKIDYLFVFRSIYFDSWHFADPVHTIEVDRNTILGGSQMRAYAADYESEVVFADSTAPVDNDLLKREISVIDIVDPGNGAAIPTYSEAAHAYKLQGGGSVVERSFRTVQSGIIKDQATTYSGSEEFTVKSVPGELLVVAKRYDAALRGTLKVFADGAEVGDWKLSDKDFFFGVDSFDIPASFITSDRTTLRFEVVPLPGQTNGNSFMWWIFVENSVADETGIDVIDLSNDSENPNQTE</sequence>
<feature type="transmembrane region" description="Helical" evidence="1">
    <location>
        <begin position="33"/>
        <end position="51"/>
    </location>
</feature>
<dbReference type="Proteomes" id="UP001321249">
    <property type="component" value="Unassembled WGS sequence"/>
</dbReference>